<keyword evidence="4" id="KW-0786">Thiamine pyrophosphate</keyword>
<dbReference type="AlphaFoldDB" id="A0A1M5WYF9"/>
<evidence type="ECO:0000313" key="8">
    <source>
        <dbReference type="Proteomes" id="UP000184109"/>
    </source>
</evidence>
<reference evidence="7" key="1">
    <citation type="submission" date="2016-11" db="EMBL/GenBank/DDBJ databases">
        <authorList>
            <person name="Jaros S."/>
            <person name="Januszkiewicz K."/>
            <person name="Wedrychowicz H."/>
        </authorList>
    </citation>
    <scope>NUCLEOTIDE SEQUENCE [LARGE SCALE GENOMIC DNA]</scope>
    <source>
        <strain evidence="7">DSM 100572</strain>
    </source>
</reference>
<dbReference type="InterPro" id="IPR049557">
    <property type="entry name" value="Transketolase_CS"/>
</dbReference>
<evidence type="ECO:0000313" key="6">
    <source>
        <dbReference type="EMBL" id="SHH76524.1"/>
    </source>
</evidence>
<evidence type="ECO:0000259" key="5">
    <source>
        <dbReference type="Pfam" id="PF00456"/>
    </source>
</evidence>
<dbReference type="OrthoDB" id="8732661at2"/>
<name>A0A1M5WYF9_9FLAO</name>
<reference evidence="8" key="2">
    <citation type="submission" date="2016-11" db="EMBL/GenBank/DDBJ databases">
        <authorList>
            <person name="Varghese N."/>
            <person name="Submissions S."/>
        </authorList>
    </citation>
    <scope>NUCLEOTIDE SEQUENCE [LARGE SCALE GENOMIC DNA]</scope>
    <source>
        <strain evidence="8">DSM 100572</strain>
    </source>
</reference>
<organism evidence="7 8">
    <name type="scientific">Wenyingzhuangia marina</name>
    <dbReference type="NCBI Taxonomy" id="1195760"/>
    <lineage>
        <taxon>Bacteria</taxon>
        <taxon>Pseudomonadati</taxon>
        <taxon>Bacteroidota</taxon>
        <taxon>Flavobacteriia</taxon>
        <taxon>Flavobacteriales</taxon>
        <taxon>Flavobacteriaceae</taxon>
        <taxon>Wenyingzhuangia</taxon>
    </lineage>
</organism>
<dbReference type="GO" id="GO:0046872">
    <property type="term" value="F:metal ion binding"/>
    <property type="evidence" value="ECO:0007669"/>
    <property type="project" value="UniProtKB-KW"/>
</dbReference>
<keyword evidence="2" id="KW-0808">Transferase</keyword>
<dbReference type="Gene3D" id="3.40.50.970">
    <property type="match status" value="1"/>
</dbReference>
<dbReference type="STRING" id="1195760.SAMN05444281_1929"/>
<evidence type="ECO:0000313" key="7">
    <source>
        <dbReference type="EMBL" id="SHH92716.1"/>
    </source>
</evidence>
<dbReference type="PROSITE" id="PS00801">
    <property type="entry name" value="TRANSKETOLASE_1"/>
    <property type="match status" value="1"/>
</dbReference>
<dbReference type="GO" id="GO:0016740">
    <property type="term" value="F:transferase activity"/>
    <property type="evidence" value="ECO:0007669"/>
    <property type="project" value="UniProtKB-KW"/>
</dbReference>
<evidence type="ECO:0000256" key="3">
    <source>
        <dbReference type="ARBA" id="ARBA00022723"/>
    </source>
</evidence>
<accession>A0A1M5WYF9</accession>
<dbReference type="SUPFAM" id="SSF52518">
    <property type="entry name" value="Thiamin diphosphate-binding fold (THDP-binding)"/>
    <property type="match status" value="1"/>
</dbReference>
<gene>
    <name evidence="6" type="ORF">SAMN05444281_1929</name>
    <name evidence="7" type="ORF">SAMN05444281_2753</name>
</gene>
<dbReference type="Pfam" id="PF00456">
    <property type="entry name" value="Transketolase_N"/>
    <property type="match status" value="1"/>
</dbReference>
<keyword evidence="8" id="KW-1185">Reference proteome</keyword>
<feature type="domain" description="Transketolase N-terminal" evidence="5">
    <location>
        <begin position="6"/>
        <end position="43"/>
    </location>
</feature>
<protein>
    <submittedName>
        <fullName evidence="7">Transketolase, thiamine diphosphate binding domain</fullName>
    </submittedName>
</protein>
<proteinExistence type="predicted"/>
<sequence length="44" mass="4649">MSKTIDQLSSDNIRALAISMVEKANSGHPGGPMGGADFMHILYS</sequence>
<comment type="cofactor">
    <cofactor evidence="1">
        <name>thiamine diphosphate</name>
        <dbReference type="ChEBI" id="CHEBI:58937"/>
    </cofactor>
</comment>
<keyword evidence="3" id="KW-0479">Metal-binding</keyword>
<feature type="non-terminal residue" evidence="7">
    <location>
        <position position="44"/>
    </location>
</feature>
<dbReference type="InterPro" id="IPR005474">
    <property type="entry name" value="Transketolase_N"/>
</dbReference>
<evidence type="ECO:0000256" key="1">
    <source>
        <dbReference type="ARBA" id="ARBA00001964"/>
    </source>
</evidence>
<evidence type="ECO:0000256" key="4">
    <source>
        <dbReference type="ARBA" id="ARBA00023052"/>
    </source>
</evidence>
<evidence type="ECO:0000256" key="2">
    <source>
        <dbReference type="ARBA" id="ARBA00022679"/>
    </source>
</evidence>
<dbReference type="Proteomes" id="UP000184109">
    <property type="component" value="Unassembled WGS sequence"/>
</dbReference>
<dbReference type="EMBL" id="FQXQ01000008">
    <property type="protein sequence ID" value="SHH92716.1"/>
    <property type="molecule type" value="Genomic_DNA"/>
</dbReference>
<dbReference type="EMBL" id="FQXQ01000003">
    <property type="protein sequence ID" value="SHH76524.1"/>
    <property type="molecule type" value="Genomic_DNA"/>
</dbReference>
<dbReference type="InterPro" id="IPR029061">
    <property type="entry name" value="THDP-binding"/>
</dbReference>